<dbReference type="GO" id="GO:0016020">
    <property type="term" value="C:membrane"/>
    <property type="evidence" value="ECO:0007669"/>
    <property type="project" value="UniProtKB-SubCell"/>
</dbReference>
<feature type="transmembrane region" description="Helical" evidence="8">
    <location>
        <begin position="23"/>
        <end position="42"/>
    </location>
</feature>
<comment type="catalytic activity">
    <reaction evidence="8">
        <text>L-cysteinyl-[protein] + hexadecanoyl-CoA = S-hexadecanoyl-L-cysteinyl-[protein] + CoA</text>
        <dbReference type="Rhea" id="RHEA:36683"/>
        <dbReference type="Rhea" id="RHEA-COMP:10131"/>
        <dbReference type="Rhea" id="RHEA-COMP:11032"/>
        <dbReference type="ChEBI" id="CHEBI:29950"/>
        <dbReference type="ChEBI" id="CHEBI:57287"/>
        <dbReference type="ChEBI" id="CHEBI:57379"/>
        <dbReference type="ChEBI" id="CHEBI:74151"/>
        <dbReference type="EC" id="2.3.1.225"/>
    </reaction>
</comment>
<protein>
    <recommendedName>
        <fullName evidence="8">Palmitoyltransferase</fullName>
        <ecNumber evidence="8">2.3.1.225</ecNumber>
    </recommendedName>
</protein>
<reference evidence="10" key="1">
    <citation type="journal article" date="2018" name="Genome Res.">
        <title>The genomic architecture and molecular evolution of ant odorant receptors.</title>
        <authorList>
            <person name="McKenzie S.K."/>
            <person name="Kronauer D.J.C."/>
        </authorList>
    </citation>
    <scope>NUCLEOTIDE SEQUENCE [LARGE SCALE GENOMIC DNA]</scope>
    <source>
        <strain evidence="10">Clonal line C1</strain>
    </source>
</reference>
<evidence type="ECO:0000256" key="2">
    <source>
        <dbReference type="ARBA" id="ARBA00022679"/>
    </source>
</evidence>
<comment type="domain">
    <text evidence="8">The DHHC domain is required for palmitoyltransferase activity.</text>
</comment>
<dbReference type="GO" id="GO:0005783">
    <property type="term" value="C:endoplasmic reticulum"/>
    <property type="evidence" value="ECO:0007669"/>
    <property type="project" value="TreeGrafter"/>
</dbReference>
<feature type="transmembrane region" description="Helical" evidence="8">
    <location>
        <begin position="48"/>
        <end position="65"/>
    </location>
</feature>
<name>A0A3L8D440_OOCBI</name>
<dbReference type="AlphaFoldDB" id="A0A3L8D440"/>
<dbReference type="OrthoDB" id="302728at2759"/>
<dbReference type="GO" id="GO:0006612">
    <property type="term" value="P:protein targeting to membrane"/>
    <property type="evidence" value="ECO:0007669"/>
    <property type="project" value="TreeGrafter"/>
</dbReference>
<evidence type="ECO:0000256" key="5">
    <source>
        <dbReference type="ARBA" id="ARBA00023136"/>
    </source>
</evidence>
<organism evidence="10">
    <name type="scientific">Ooceraea biroi</name>
    <name type="common">Clonal raider ant</name>
    <name type="synonym">Cerapachys biroi</name>
    <dbReference type="NCBI Taxonomy" id="2015173"/>
    <lineage>
        <taxon>Eukaryota</taxon>
        <taxon>Metazoa</taxon>
        <taxon>Ecdysozoa</taxon>
        <taxon>Arthropoda</taxon>
        <taxon>Hexapoda</taxon>
        <taxon>Insecta</taxon>
        <taxon>Pterygota</taxon>
        <taxon>Neoptera</taxon>
        <taxon>Endopterygota</taxon>
        <taxon>Hymenoptera</taxon>
        <taxon>Apocrita</taxon>
        <taxon>Aculeata</taxon>
        <taxon>Formicoidea</taxon>
        <taxon>Formicidae</taxon>
        <taxon>Dorylinae</taxon>
        <taxon>Ooceraea</taxon>
    </lineage>
</organism>
<comment type="similarity">
    <text evidence="7">Belongs to the DHHC palmitoyltransferase family. PFA5 subfamily.</text>
</comment>
<reference evidence="10" key="2">
    <citation type="submission" date="2018-07" db="EMBL/GenBank/DDBJ databases">
        <authorList>
            <person name="Mckenzie S.K."/>
            <person name="Kronauer D.J.C."/>
        </authorList>
    </citation>
    <scope>NUCLEOTIDE SEQUENCE</scope>
    <source>
        <strain evidence="10">Clonal line C1</strain>
    </source>
</reference>
<gene>
    <name evidence="10" type="ORF">DMN91_012271</name>
</gene>
<evidence type="ECO:0000256" key="7">
    <source>
        <dbReference type="ARBA" id="ARBA00038298"/>
    </source>
</evidence>
<dbReference type="InterPro" id="IPR001594">
    <property type="entry name" value="Palmitoyltrfase_DHHC"/>
</dbReference>
<evidence type="ECO:0000256" key="6">
    <source>
        <dbReference type="ARBA" id="ARBA00023315"/>
    </source>
</evidence>
<keyword evidence="3 8" id="KW-0812">Transmembrane</keyword>
<dbReference type="InterPro" id="IPR039859">
    <property type="entry name" value="PFA4/ZDH16/20/ERF2-like"/>
</dbReference>
<dbReference type="GO" id="GO:0005794">
    <property type="term" value="C:Golgi apparatus"/>
    <property type="evidence" value="ECO:0007669"/>
    <property type="project" value="TreeGrafter"/>
</dbReference>
<feature type="domain" description="Palmitoyltransferase DHHC" evidence="9">
    <location>
        <begin position="101"/>
        <end position="216"/>
    </location>
</feature>
<comment type="subcellular location">
    <subcellularLocation>
        <location evidence="1">Membrane</location>
        <topology evidence="1">Multi-pass membrane protein</topology>
    </subcellularLocation>
</comment>
<evidence type="ECO:0000256" key="1">
    <source>
        <dbReference type="ARBA" id="ARBA00004141"/>
    </source>
</evidence>
<proteinExistence type="inferred from homology"/>
<dbReference type="PANTHER" id="PTHR22883">
    <property type="entry name" value="ZINC FINGER DHHC DOMAIN CONTAINING PROTEIN"/>
    <property type="match status" value="1"/>
</dbReference>
<evidence type="ECO:0000256" key="8">
    <source>
        <dbReference type="RuleBase" id="RU079119"/>
    </source>
</evidence>
<evidence type="ECO:0000256" key="4">
    <source>
        <dbReference type="ARBA" id="ARBA00022989"/>
    </source>
</evidence>
<dbReference type="Pfam" id="PF01529">
    <property type="entry name" value="DHHC"/>
    <property type="match status" value="1"/>
</dbReference>
<accession>A0A3L8D440</accession>
<keyword evidence="2 8" id="KW-0808">Transferase</keyword>
<dbReference type="Proteomes" id="UP000279307">
    <property type="component" value="Chromosome 13"/>
</dbReference>
<dbReference type="GO" id="GO:0019706">
    <property type="term" value="F:protein-cysteine S-palmitoyltransferase activity"/>
    <property type="evidence" value="ECO:0007669"/>
    <property type="project" value="UniProtKB-EC"/>
</dbReference>
<keyword evidence="5 8" id="KW-0472">Membrane</keyword>
<keyword evidence="4 8" id="KW-1133">Transmembrane helix</keyword>
<evidence type="ECO:0000259" key="9">
    <source>
        <dbReference type="Pfam" id="PF01529"/>
    </source>
</evidence>
<comment type="caution">
    <text evidence="10">The sequence shown here is derived from an EMBL/GenBank/DDBJ whole genome shotgun (WGS) entry which is preliminary data.</text>
</comment>
<feature type="transmembrane region" description="Helical" evidence="8">
    <location>
        <begin position="204"/>
        <end position="226"/>
    </location>
</feature>
<evidence type="ECO:0000313" key="10">
    <source>
        <dbReference type="EMBL" id="RLU15277.1"/>
    </source>
</evidence>
<sequence length="283" mass="33034">MSRMSKEQLKNLMKFWLMIYTKIVPRAILLYAVIIIALTIYLNGKVSPVFVFLCVEMSLNWYCVYRISHKSSPLRGNSKKWDLKSIVIKPMGDSTAYKYWYCKKCQLYMRKPTQHCVFCKKCYHFREQHCFLLGACVLRQNMGNFILLCFYASLASVYTMLVMGWCVVESLDQMIKNADNINLFENFCFPITLIKLLSKNLSCIFIFILFNLQIVMQSLSMGYGFWKLYTCLTGKQCYGHLTGKQDLKDIFGSYSLMNVLFPYNGLVGKRSVNDGRQHQLKEV</sequence>
<dbReference type="PROSITE" id="PS50216">
    <property type="entry name" value="DHHC"/>
    <property type="match status" value="1"/>
</dbReference>
<keyword evidence="6 8" id="KW-0012">Acyltransferase</keyword>
<dbReference type="EC" id="2.3.1.225" evidence="8"/>
<dbReference type="PANTHER" id="PTHR22883:SF23">
    <property type="entry name" value="PALMITOYLTRANSFERASE ZDHHC6"/>
    <property type="match status" value="1"/>
</dbReference>
<dbReference type="EMBL" id="QOIP01000013">
    <property type="protein sequence ID" value="RLU15277.1"/>
    <property type="molecule type" value="Genomic_DNA"/>
</dbReference>
<feature type="transmembrane region" description="Helical" evidence="8">
    <location>
        <begin position="145"/>
        <end position="165"/>
    </location>
</feature>
<evidence type="ECO:0000256" key="3">
    <source>
        <dbReference type="ARBA" id="ARBA00022692"/>
    </source>
</evidence>